<dbReference type="Proteomes" id="UP000887566">
    <property type="component" value="Unplaced"/>
</dbReference>
<dbReference type="InterPro" id="IPR016186">
    <property type="entry name" value="C-type_lectin-like/link_sf"/>
</dbReference>
<evidence type="ECO:0000259" key="1">
    <source>
        <dbReference type="Pfam" id="PF06482"/>
    </source>
</evidence>
<reference evidence="4" key="1">
    <citation type="submission" date="2022-11" db="UniProtKB">
        <authorList>
            <consortium name="WormBaseParasite"/>
        </authorList>
    </citation>
    <scope>IDENTIFICATION</scope>
</reference>
<protein>
    <submittedName>
        <fullName evidence="4">Collagenase NC10/endostatin domain-containing protein</fullName>
    </submittedName>
</protein>
<feature type="domain" description="Collagen type XV/XVIII trimerization" evidence="2">
    <location>
        <begin position="1"/>
        <end position="46"/>
    </location>
</feature>
<evidence type="ECO:0000313" key="3">
    <source>
        <dbReference type="Proteomes" id="UP000887566"/>
    </source>
</evidence>
<dbReference type="AlphaFoldDB" id="A0A914XG61"/>
<dbReference type="Pfam" id="PF06482">
    <property type="entry name" value="Endostatin"/>
    <property type="match status" value="1"/>
</dbReference>
<name>A0A914XG61_9BILA</name>
<dbReference type="Gene3D" id="3.10.100.10">
    <property type="entry name" value="Mannose-Binding Protein A, subunit A"/>
    <property type="match status" value="1"/>
</dbReference>
<dbReference type="Gene3D" id="3.40.1620.70">
    <property type="match status" value="1"/>
</dbReference>
<dbReference type="SUPFAM" id="SSF56436">
    <property type="entry name" value="C-type lectin-like"/>
    <property type="match status" value="1"/>
</dbReference>
<proteinExistence type="predicted"/>
<dbReference type="InterPro" id="IPR016187">
    <property type="entry name" value="CTDL_fold"/>
</dbReference>
<keyword evidence="3" id="KW-1185">Reference proteome</keyword>
<dbReference type="InterPro" id="IPR010515">
    <property type="entry name" value="Collagenase_NC10/endostatin"/>
</dbReference>
<dbReference type="Pfam" id="PF20010">
    <property type="entry name" value="Collagen_trimer"/>
    <property type="match status" value="1"/>
</dbReference>
<accession>A0A914XG61</accession>
<dbReference type="InterPro" id="IPR045463">
    <property type="entry name" value="XV/XVIII_trimerization_dom"/>
</dbReference>
<organism evidence="3 4">
    <name type="scientific">Plectus sambesii</name>
    <dbReference type="NCBI Taxonomy" id="2011161"/>
    <lineage>
        <taxon>Eukaryota</taxon>
        <taxon>Metazoa</taxon>
        <taxon>Ecdysozoa</taxon>
        <taxon>Nematoda</taxon>
        <taxon>Chromadorea</taxon>
        <taxon>Plectida</taxon>
        <taxon>Plectina</taxon>
        <taxon>Plectoidea</taxon>
        <taxon>Plectidae</taxon>
        <taxon>Plectus</taxon>
    </lineage>
</organism>
<evidence type="ECO:0000259" key="2">
    <source>
        <dbReference type="Pfam" id="PF20010"/>
    </source>
</evidence>
<feature type="domain" description="Collagenase NC10/endostatin" evidence="1">
    <location>
        <begin position="102"/>
        <end position="266"/>
    </location>
</feature>
<evidence type="ECO:0000313" key="4">
    <source>
        <dbReference type="WBParaSite" id="PSAMB.scaffold7910size6902.g30696.t1"/>
    </source>
</evidence>
<sequence>VQVYQTNLDLFYSSKLALVGTLAFSLSSQQLFIRVNDGWRVVKLEGFHPALESHANVPSKLTNALSEHNLPFWLSDDTANFQEQPTSASQLSPRTTDKDHVLHLIALNTPFSGDMRGVRGADFACYQQARTAGFTTTFRALLSSQVQDLNKIVHYSDRETPVVNLRGDRLYDSWTQLLHDSTFNSRATIFSFDRRDVLSDNTWPEKLVWHGSDGSGVRSEGRYCEAWRSANSGAVGVASPLEGRQVLGVQQVDCSRKLIVLCIENMSKHNVDKRLGKKRIPRGEDDV</sequence>
<dbReference type="WBParaSite" id="PSAMB.scaffold7910size6902.g30696.t1">
    <property type="protein sequence ID" value="PSAMB.scaffold7910size6902.g30696.t1"/>
    <property type="gene ID" value="PSAMB.scaffold7910size6902.g30696"/>
</dbReference>